<evidence type="ECO:0000256" key="6">
    <source>
        <dbReference type="ARBA" id="ARBA00023136"/>
    </source>
</evidence>
<dbReference type="eggNOG" id="COG0848">
    <property type="taxonomic scope" value="Bacteria"/>
</dbReference>
<evidence type="ECO:0000313" key="9">
    <source>
        <dbReference type="Proteomes" id="UP000023430"/>
    </source>
</evidence>
<dbReference type="PATRIC" id="fig|1449351.3.peg.796"/>
<evidence type="ECO:0000313" key="8">
    <source>
        <dbReference type="EMBL" id="ETX30373.1"/>
    </source>
</evidence>
<keyword evidence="5" id="KW-1133">Transmembrane helix</keyword>
<dbReference type="InterPro" id="IPR003400">
    <property type="entry name" value="ExbD"/>
</dbReference>
<dbReference type="AlphaFoldDB" id="X7FC98"/>
<dbReference type="STRING" id="1449351.RISW2_16180"/>
<reference evidence="8 9" key="1">
    <citation type="submission" date="2014-01" db="EMBL/GenBank/DDBJ databases">
        <title>Roseivivax isoporae LMG 25204 Genome Sequencing.</title>
        <authorList>
            <person name="Lai Q."/>
            <person name="Li G."/>
            <person name="Shao Z."/>
        </authorList>
    </citation>
    <scope>NUCLEOTIDE SEQUENCE [LARGE SCALE GENOMIC DNA]</scope>
    <source>
        <strain evidence="8 9">LMG 25204</strain>
    </source>
</reference>
<dbReference type="Pfam" id="PF02472">
    <property type="entry name" value="ExbD"/>
    <property type="match status" value="1"/>
</dbReference>
<keyword evidence="4 7" id="KW-0812">Transmembrane</keyword>
<accession>X7FC98</accession>
<comment type="caution">
    <text evidence="8">The sequence shown here is derived from an EMBL/GenBank/DDBJ whole genome shotgun (WGS) entry which is preliminary data.</text>
</comment>
<evidence type="ECO:0000256" key="4">
    <source>
        <dbReference type="ARBA" id="ARBA00022692"/>
    </source>
</evidence>
<proteinExistence type="inferred from homology"/>
<comment type="similarity">
    <text evidence="2 7">Belongs to the ExbD/TolR family.</text>
</comment>
<dbReference type="RefSeq" id="WP_043766860.1">
    <property type="nucleotide sequence ID" value="NZ_JAME01000004.1"/>
</dbReference>
<evidence type="ECO:0000256" key="1">
    <source>
        <dbReference type="ARBA" id="ARBA00004162"/>
    </source>
</evidence>
<keyword evidence="3" id="KW-1003">Cell membrane</keyword>
<name>X7FC98_9RHOB</name>
<evidence type="ECO:0000256" key="2">
    <source>
        <dbReference type="ARBA" id="ARBA00005811"/>
    </source>
</evidence>
<keyword evidence="7" id="KW-0653">Protein transport</keyword>
<sequence length="118" mass="12376">MTSLIDVIFLLLLFFMLTSTFSKFSEVELTAAARASAGSSDAPPLFLQLGAEDVRLNGRDVAFDTLPDTLGSEVDPDAAGPRVLLIALRDGVSAQRLTDLLVQLRGVAGLTPTVVGAS</sequence>
<dbReference type="Proteomes" id="UP000023430">
    <property type="component" value="Unassembled WGS sequence"/>
</dbReference>
<organism evidence="8 9">
    <name type="scientific">Roseivivax isoporae LMG 25204</name>
    <dbReference type="NCBI Taxonomy" id="1449351"/>
    <lineage>
        <taxon>Bacteria</taxon>
        <taxon>Pseudomonadati</taxon>
        <taxon>Pseudomonadota</taxon>
        <taxon>Alphaproteobacteria</taxon>
        <taxon>Rhodobacterales</taxon>
        <taxon>Roseobacteraceae</taxon>
        <taxon>Roseivivax</taxon>
    </lineage>
</organism>
<keyword evidence="6" id="KW-0472">Membrane</keyword>
<keyword evidence="7" id="KW-0813">Transport</keyword>
<gene>
    <name evidence="8" type="ORF">RISW2_16180</name>
</gene>
<dbReference type="GO" id="GO:0022857">
    <property type="term" value="F:transmembrane transporter activity"/>
    <property type="evidence" value="ECO:0007669"/>
    <property type="project" value="InterPro"/>
</dbReference>
<dbReference type="GO" id="GO:0005886">
    <property type="term" value="C:plasma membrane"/>
    <property type="evidence" value="ECO:0007669"/>
    <property type="project" value="UniProtKB-SubCell"/>
</dbReference>
<evidence type="ECO:0000256" key="3">
    <source>
        <dbReference type="ARBA" id="ARBA00022475"/>
    </source>
</evidence>
<comment type="subcellular location">
    <subcellularLocation>
        <location evidence="1">Cell membrane</location>
        <topology evidence="1">Single-pass membrane protein</topology>
    </subcellularLocation>
    <subcellularLocation>
        <location evidence="7">Cell membrane</location>
        <topology evidence="7">Single-pass type II membrane protein</topology>
    </subcellularLocation>
</comment>
<evidence type="ECO:0000256" key="7">
    <source>
        <dbReference type="RuleBase" id="RU003879"/>
    </source>
</evidence>
<dbReference type="EMBL" id="JAME01000004">
    <property type="protein sequence ID" value="ETX30373.1"/>
    <property type="molecule type" value="Genomic_DNA"/>
</dbReference>
<protein>
    <submittedName>
        <fullName evidence="8">Biopolymer transporter ExbD</fullName>
    </submittedName>
</protein>
<dbReference type="GO" id="GO:0015031">
    <property type="term" value="P:protein transport"/>
    <property type="evidence" value="ECO:0007669"/>
    <property type="project" value="UniProtKB-KW"/>
</dbReference>
<evidence type="ECO:0000256" key="5">
    <source>
        <dbReference type="ARBA" id="ARBA00022989"/>
    </source>
</evidence>
<keyword evidence="9" id="KW-1185">Reference proteome</keyword>